<feature type="transmembrane region" description="Helical" evidence="5">
    <location>
        <begin position="348"/>
        <end position="365"/>
    </location>
</feature>
<feature type="transmembrane region" description="Helical" evidence="5">
    <location>
        <begin position="248"/>
        <end position="268"/>
    </location>
</feature>
<feature type="transmembrane region" description="Helical" evidence="5">
    <location>
        <begin position="52"/>
        <end position="74"/>
    </location>
</feature>
<dbReference type="GO" id="GO:0005886">
    <property type="term" value="C:plasma membrane"/>
    <property type="evidence" value="ECO:0007669"/>
    <property type="project" value="TreeGrafter"/>
</dbReference>
<feature type="transmembrane region" description="Helical" evidence="5">
    <location>
        <begin position="94"/>
        <end position="111"/>
    </location>
</feature>
<dbReference type="Proteomes" id="UP001186944">
    <property type="component" value="Unassembled WGS sequence"/>
</dbReference>
<evidence type="ECO:0000256" key="1">
    <source>
        <dbReference type="ARBA" id="ARBA00004141"/>
    </source>
</evidence>
<gene>
    <name evidence="6" type="ORF">FSP39_000460</name>
</gene>
<dbReference type="PANTHER" id="PTHR11040:SF219">
    <property type="entry name" value="ZRT (ZRT), IRT- (IRT-) LIKE PROTEIN TRANSPORTER"/>
    <property type="match status" value="1"/>
</dbReference>
<dbReference type="AlphaFoldDB" id="A0AA89BZI9"/>
<dbReference type="EMBL" id="VSWD01000007">
    <property type="protein sequence ID" value="KAK3096462.1"/>
    <property type="molecule type" value="Genomic_DNA"/>
</dbReference>
<comment type="caution">
    <text evidence="6">The sequence shown here is derived from an EMBL/GenBank/DDBJ whole genome shotgun (WGS) entry which is preliminary data.</text>
</comment>
<reference evidence="6" key="1">
    <citation type="submission" date="2019-08" db="EMBL/GenBank/DDBJ databases">
        <title>The improved chromosome-level genome for the pearl oyster Pinctada fucata martensii using PacBio sequencing and Hi-C.</title>
        <authorList>
            <person name="Zheng Z."/>
        </authorList>
    </citation>
    <scope>NUCLEOTIDE SEQUENCE</scope>
    <source>
        <strain evidence="6">ZZ-2019</strain>
        <tissue evidence="6">Adductor muscle</tissue>
    </source>
</reference>
<keyword evidence="7" id="KW-1185">Reference proteome</keyword>
<proteinExistence type="predicted"/>
<protein>
    <recommendedName>
        <fullName evidence="8">Zinc transporter ZIP3</fullName>
    </recommendedName>
</protein>
<evidence type="ECO:0000313" key="6">
    <source>
        <dbReference type="EMBL" id="KAK3096462.1"/>
    </source>
</evidence>
<accession>A0AA89BZI9</accession>
<evidence type="ECO:0000256" key="5">
    <source>
        <dbReference type="SAM" id="Phobius"/>
    </source>
</evidence>
<evidence type="ECO:0000313" key="7">
    <source>
        <dbReference type="Proteomes" id="UP001186944"/>
    </source>
</evidence>
<feature type="transmembrane region" description="Helical" evidence="5">
    <location>
        <begin position="12"/>
        <end position="31"/>
    </location>
</feature>
<evidence type="ECO:0000256" key="2">
    <source>
        <dbReference type="ARBA" id="ARBA00022692"/>
    </source>
</evidence>
<comment type="subcellular location">
    <subcellularLocation>
        <location evidence="1">Membrane</location>
        <topology evidence="1">Multi-pass membrane protein</topology>
    </subcellularLocation>
</comment>
<keyword evidence="3 5" id="KW-1133">Transmembrane helix</keyword>
<dbReference type="PANTHER" id="PTHR11040">
    <property type="entry name" value="ZINC/IRON TRANSPORTER"/>
    <property type="match status" value="1"/>
</dbReference>
<dbReference type="InterPro" id="IPR003689">
    <property type="entry name" value="ZIP"/>
</dbReference>
<name>A0AA89BZI9_PINIB</name>
<sequence>MSESQVDMDVVVAKIIALLIITTISVLCGLFPCRLFQFCAQRLVKKKRTLDYMISSLKCFSGGIFLGVCFLHLLPDTRLKFGEMLTQIRSHSEYPVAELLTMAGFFGVIFTEHGIRSLYKKLQEITDRERSEWNDSEILPTSHSEKLDGSELDDQSINSFTKEDLIQSHETHDKSFTSSEKPNKDDLDIEIEPAPLQDLEVKKVVSELSRGGESSKGQMRSALFITALSFHGIFEGMVLGLQSVESNAWTLCFAIGLHRGILAFAMGLQHMRNEEKHSTMIFSISSFSLLAAVGIIIGLVISTGAQLYVDVNVPNAILQSIATGTLFYIIFFDILFKELDGNKDVKKMSCVFVGFSVMAIIFAVTRH</sequence>
<evidence type="ECO:0000256" key="4">
    <source>
        <dbReference type="ARBA" id="ARBA00023136"/>
    </source>
</evidence>
<organism evidence="6 7">
    <name type="scientific">Pinctada imbricata</name>
    <name type="common">Atlantic pearl-oyster</name>
    <name type="synonym">Pinctada martensii</name>
    <dbReference type="NCBI Taxonomy" id="66713"/>
    <lineage>
        <taxon>Eukaryota</taxon>
        <taxon>Metazoa</taxon>
        <taxon>Spiralia</taxon>
        <taxon>Lophotrochozoa</taxon>
        <taxon>Mollusca</taxon>
        <taxon>Bivalvia</taxon>
        <taxon>Autobranchia</taxon>
        <taxon>Pteriomorphia</taxon>
        <taxon>Pterioida</taxon>
        <taxon>Pterioidea</taxon>
        <taxon>Pteriidae</taxon>
        <taxon>Pinctada</taxon>
    </lineage>
</organism>
<keyword evidence="2 5" id="KW-0812">Transmembrane</keyword>
<evidence type="ECO:0008006" key="8">
    <source>
        <dbReference type="Google" id="ProtNLM"/>
    </source>
</evidence>
<feature type="transmembrane region" description="Helical" evidence="5">
    <location>
        <begin position="222"/>
        <end position="242"/>
    </location>
</feature>
<evidence type="ECO:0000256" key="3">
    <source>
        <dbReference type="ARBA" id="ARBA00022989"/>
    </source>
</evidence>
<dbReference type="GO" id="GO:0005385">
    <property type="term" value="F:zinc ion transmembrane transporter activity"/>
    <property type="evidence" value="ECO:0007669"/>
    <property type="project" value="TreeGrafter"/>
</dbReference>
<dbReference type="Pfam" id="PF02535">
    <property type="entry name" value="Zip"/>
    <property type="match status" value="1"/>
</dbReference>
<feature type="transmembrane region" description="Helical" evidence="5">
    <location>
        <begin position="280"/>
        <end position="304"/>
    </location>
</feature>
<feature type="transmembrane region" description="Helical" evidence="5">
    <location>
        <begin position="316"/>
        <end position="336"/>
    </location>
</feature>
<keyword evidence="4 5" id="KW-0472">Membrane</keyword>